<sequence length="232" mass="24963">MCSIDETSTVTGLTFIKSGVDDAIVLLGAGEVDSKLSNYVNTANDQEINGTKTFNANLNATGFVKTGKDNTSILLTGGGDALILSFGGLTLESITYTRPLVIQQAQIYMTSGTGNDATSIPAAILATQAFKTQDGLKELQTVILSINISAYYNQKLLFDAAGLSDFSELQAYIKERYPKPIGELLQPVPIGDQTLQQQVKNNDDIIYASNEVFEPPVPNTITKLDLSSQLER</sequence>
<evidence type="ECO:0000313" key="1">
    <source>
        <dbReference type="EMBL" id="KAA6401262.1"/>
    </source>
</evidence>
<dbReference type="AlphaFoldDB" id="A0A5J4X3B9"/>
<name>A0A5J4X3B9_9EUKA</name>
<evidence type="ECO:0000313" key="2">
    <source>
        <dbReference type="Proteomes" id="UP000324800"/>
    </source>
</evidence>
<dbReference type="EMBL" id="SNRW01000418">
    <property type="protein sequence ID" value="KAA6401262.1"/>
    <property type="molecule type" value="Genomic_DNA"/>
</dbReference>
<accession>A0A5J4X3B9</accession>
<comment type="caution">
    <text evidence="1">The sequence shown here is derived from an EMBL/GenBank/DDBJ whole genome shotgun (WGS) entry which is preliminary data.</text>
</comment>
<gene>
    <name evidence="1" type="ORF">EZS28_003212</name>
</gene>
<reference evidence="1 2" key="1">
    <citation type="submission" date="2019-03" db="EMBL/GenBank/DDBJ databases">
        <title>Single cell metagenomics reveals metabolic interactions within the superorganism composed of flagellate Streblomastix strix and complex community of Bacteroidetes bacteria on its surface.</title>
        <authorList>
            <person name="Treitli S.C."/>
            <person name="Kolisko M."/>
            <person name="Husnik F."/>
            <person name="Keeling P."/>
            <person name="Hampl V."/>
        </authorList>
    </citation>
    <scope>NUCLEOTIDE SEQUENCE [LARGE SCALE GENOMIC DNA]</scope>
    <source>
        <strain evidence="1">ST1C</strain>
    </source>
</reference>
<organism evidence="1 2">
    <name type="scientific">Streblomastix strix</name>
    <dbReference type="NCBI Taxonomy" id="222440"/>
    <lineage>
        <taxon>Eukaryota</taxon>
        <taxon>Metamonada</taxon>
        <taxon>Preaxostyla</taxon>
        <taxon>Oxymonadida</taxon>
        <taxon>Streblomastigidae</taxon>
        <taxon>Streblomastix</taxon>
    </lineage>
</organism>
<protein>
    <submittedName>
        <fullName evidence="1">Uncharacterized protein</fullName>
    </submittedName>
</protein>
<proteinExistence type="predicted"/>
<dbReference type="Proteomes" id="UP000324800">
    <property type="component" value="Unassembled WGS sequence"/>
</dbReference>